<accession>A0ACC2UIB6</accession>
<dbReference type="Proteomes" id="UP001165960">
    <property type="component" value="Unassembled WGS sequence"/>
</dbReference>
<keyword evidence="1" id="KW-0378">Hydrolase</keyword>
<reference evidence="1" key="1">
    <citation type="submission" date="2022-04" db="EMBL/GenBank/DDBJ databases">
        <title>Genome of the entomopathogenic fungus Entomophthora muscae.</title>
        <authorList>
            <person name="Elya C."/>
            <person name="Lovett B.R."/>
            <person name="Lee E."/>
            <person name="Macias A.M."/>
            <person name="Hajek A.E."/>
            <person name="De Bivort B.L."/>
            <person name="Kasson M.T."/>
            <person name="De Fine Licht H.H."/>
            <person name="Stajich J.E."/>
        </authorList>
    </citation>
    <scope>NUCLEOTIDE SEQUENCE</scope>
    <source>
        <strain evidence="1">Berkeley</strain>
    </source>
</reference>
<evidence type="ECO:0000313" key="1">
    <source>
        <dbReference type="EMBL" id="KAJ9086502.1"/>
    </source>
</evidence>
<gene>
    <name evidence="1" type="primary">DCP2_1</name>
    <name evidence="1" type="ORF">DSO57_1003435</name>
</gene>
<evidence type="ECO:0000313" key="2">
    <source>
        <dbReference type="Proteomes" id="UP001165960"/>
    </source>
</evidence>
<proteinExistence type="predicted"/>
<dbReference type="EC" id="3.6.1.62" evidence="1"/>
<protein>
    <submittedName>
        <fullName evidence="1">mRNA-decapping enzyme subunit 2, variant 2</fullName>
        <ecNumber evidence="1">3.6.1.62</ecNumber>
    </submittedName>
</protein>
<dbReference type="EMBL" id="QTSX02000718">
    <property type="protein sequence ID" value="KAJ9086502.1"/>
    <property type="molecule type" value="Genomic_DNA"/>
</dbReference>
<keyword evidence="2" id="KW-1185">Reference proteome</keyword>
<sequence length="313" mass="36396">MSFTRATFNEVLDDLSCRFLINIPEEEGISAERIGFQIEEAHWFYEDFVREQNSSLPGLTLKAFSNRMFQHCPLLHKWSHDHEKYYNDFLTYKLLVPVCGAIILNPTLDKCLFVRGYNSKASWGFPKGKVDLEEDDHFCAIREIKEEVGFDIEPYLVKKDCISQNLKGQRVRLYIVPCIPESVSFQTQTRKEIGRICWLPLSIFPKYTAVEPSSVTGDTKISKFYNVHQFIPDLNRWVEKYKKTNRYVNDYNRASTMLETPLKPLSEKQASKKTPKSAKAKGKVPKDQSWTNFHFNVVEIMISYNQAIHKQAG</sequence>
<comment type="caution">
    <text evidence="1">The sequence shown here is derived from an EMBL/GenBank/DDBJ whole genome shotgun (WGS) entry which is preliminary data.</text>
</comment>
<organism evidence="1 2">
    <name type="scientific">Entomophthora muscae</name>
    <dbReference type="NCBI Taxonomy" id="34485"/>
    <lineage>
        <taxon>Eukaryota</taxon>
        <taxon>Fungi</taxon>
        <taxon>Fungi incertae sedis</taxon>
        <taxon>Zoopagomycota</taxon>
        <taxon>Entomophthoromycotina</taxon>
        <taxon>Entomophthoromycetes</taxon>
        <taxon>Entomophthorales</taxon>
        <taxon>Entomophthoraceae</taxon>
        <taxon>Entomophthora</taxon>
    </lineage>
</organism>
<name>A0ACC2UIB6_9FUNG</name>